<gene>
    <name evidence="2" type="ORF">POBO1169_LOCUS2745</name>
</gene>
<evidence type="ECO:0008006" key="3">
    <source>
        <dbReference type="Google" id="ProtNLM"/>
    </source>
</evidence>
<sequence>MRAEVERHNNNNNTNKTTHPMDVVRVELAKVLGDGRFKALLSQLREELSSSSRCTNTVLLAEVEERVGRLDDLMGCYNSGSGEGGGIGGALSSRTVCSQPSKMQRPAGSKGGALQPVHQSGWADLPAHLLTETLKQLGWPSKGSSAFRRVCKRWQGLHDETVSRLHIRRSFPWGEYLRKRFAGVRTLDLETDDTSLFRRLGSLSALTSLSFNPGSTVPVTFSELEFITDLTSLRKLSLAGCRGLHDAGDASALARMLAPLTNLTSLDLSS</sequence>
<dbReference type="SUPFAM" id="SSF52047">
    <property type="entry name" value="RNI-like"/>
    <property type="match status" value="1"/>
</dbReference>
<proteinExistence type="predicted"/>
<name>A0A7S0QWA9_9CHLO</name>
<dbReference type="EMBL" id="HBFA01005367">
    <property type="protein sequence ID" value="CAD8652970.1"/>
    <property type="molecule type" value="Transcribed_RNA"/>
</dbReference>
<organism evidence="2">
    <name type="scientific">Pyramimonas obovata</name>
    <dbReference type="NCBI Taxonomy" id="1411642"/>
    <lineage>
        <taxon>Eukaryota</taxon>
        <taxon>Viridiplantae</taxon>
        <taxon>Chlorophyta</taxon>
        <taxon>Pyramimonadophyceae</taxon>
        <taxon>Pyramimonadales</taxon>
        <taxon>Pyramimonadaceae</taxon>
        <taxon>Pyramimonas</taxon>
        <taxon>Pyramimonas incertae sedis</taxon>
    </lineage>
</organism>
<dbReference type="InterPro" id="IPR032675">
    <property type="entry name" value="LRR_dom_sf"/>
</dbReference>
<evidence type="ECO:0000313" key="2">
    <source>
        <dbReference type="EMBL" id="CAD8652970.1"/>
    </source>
</evidence>
<reference evidence="2" key="1">
    <citation type="submission" date="2021-01" db="EMBL/GenBank/DDBJ databases">
        <authorList>
            <person name="Corre E."/>
            <person name="Pelletier E."/>
            <person name="Niang G."/>
            <person name="Scheremetjew M."/>
            <person name="Finn R."/>
            <person name="Kale V."/>
            <person name="Holt S."/>
            <person name="Cochrane G."/>
            <person name="Meng A."/>
            <person name="Brown T."/>
            <person name="Cohen L."/>
        </authorList>
    </citation>
    <scope>NUCLEOTIDE SEQUENCE</scope>
    <source>
        <strain evidence="2">CCMP722</strain>
    </source>
</reference>
<dbReference type="InterPro" id="IPR036047">
    <property type="entry name" value="F-box-like_dom_sf"/>
</dbReference>
<dbReference type="AlphaFoldDB" id="A0A7S0QWA9"/>
<dbReference type="GO" id="GO:0005930">
    <property type="term" value="C:axoneme"/>
    <property type="evidence" value="ECO:0007669"/>
    <property type="project" value="UniProtKB-SubCell"/>
</dbReference>
<protein>
    <recommendedName>
        <fullName evidence="3">F-box domain-containing protein</fullName>
    </recommendedName>
</protein>
<dbReference type="Gene3D" id="3.80.10.10">
    <property type="entry name" value="Ribonuclease Inhibitor"/>
    <property type="match status" value="1"/>
</dbReference>
<dbReference type="SUPFAM" id="SSF81383">
    <property type="entry name" value="F-box domain"/>
    <property type="match status" value="1"/>
</dbReference>
<comment type="subcellular location">
    <subcellularLocation>
        <location evidence="1">Cytoplasm</location>
        <location evidence="1">Cytoskeleton</location>
        <location evidence="1">Cilium axoneme</location>
    </subcellularLocation>
</comment>
<accession>A0A7S0QWA9</accession>
<evidence type="ECO:0000256" key="1">
    <source>
        <dbReference type="ARBA" id="ARBA00004430"/>
    </source>
</evidence>